<organism evidence="2 3">
    <name type="scientific">Cyphellophora attinorum</name>
    <dbReference type="NCBI Taxonomy" id="1664694"/>
    <lineage>
        <taxon>Eukaryota</taxon>
        <taxon>Fungi</taxon>
        <taxon>Dikarya</taxon>
        <taxon>Ascomycota</taxon>
        <taxon>Pezizomycotina</taxon>
        <taxon>Eurotiomycetes</taxon>
        <taxon>Chaetothyriomycetidae</taxon>
        <taxon>Chaetothyriales</taxon>
        <taxon>Cyphellophoraceae</taxon>
        <taxon>Cyphellophora</taxon>
    </lineage>
</organism>
<dbReference type="VEuPathDB" id="FungiDB:AB675_12161"/>
<dbReference type="PANTHER" id="PTHR37781:SF1">
    <property type="entry name" value="ADR380WP"/>
    <property type="match status" value="1"/>
</dbReference>
<comment type="caution">
    <text evidence="2">The sequence shown here is derived from an EMBL/GenBank/DDBJ whole genome shotgun (WGS) entry which is preliminary data.</text>
</comment>
<reference evidence="2 3" key="1">
    <citation type="submission" date="2015-06" db="EMBL/GenBank/DDBJ databases">
        <title>Draft genome of the ant-associated black yeast Phialophora attae CBS 131958.</title>
        <authorList>
            <person name="Moreno L.F."/>
            <person name="Stielow B.J."/>
            <person name="de Hoog S."/>
            <person name="Vicente V.A."/>
            <person name="Weiss V.A."/>
            <person name="de Vries M."/>
            <person name="Cruz L.M."/>
            <person name="Souza E.M."/>
        </authorList>
    </citation>
    <scope>NUCLEOTIDE SEQUENCE [LARGE SCALE GENOMIC DNA]</scope>
    <source>
        <strain evidence="2 3">CBS 131958</strain>
    </source>
</reference>
<feature type="compositionally biased region" description="Low complexity" evidence="1">
    <location>
        <begin position="9"/>
        <end position="21"/>
    </location>
</feature>
<evidence type="ECO:0000256" key="1">
    <source>
        <dbReference type="SAM" id="MobiDB-lite"/>
    </source>
</evidence>
<gene>
    <name evidence="2" type="ORF">AB675_12161</name>
</gene>
<name>A0A0N1H1S5_9EURO</name>
<keyword evidence="3" id="KW-1185">Reference proteome</keyword>
<dbReference type="GeneID" id="28732949"/>
<dbReference type="STRING" id="1664694.A0A0N1H1S5"/>
<sequence>MNGEHLLTPPASAASPSPSAASTLTRISHSLPVQRKHALLAGSTKEIKLIHYLDDQLERVYRRHEKRLVAGQRETAPPSKHDDAPGYESMDEVIEDLDPLVDVVWTSRTPSLQTAYLLSIAGYICAYFPDFAFTPLVFPVLSKIDQAFVALLSTPSSDPAASAITRSPTQTDKVRIKSLTEDTRVAAVNAAIKSGWEADLEDSEDESEVTSSDFPQAYDDFAVSAGLGRLYKGTIELLGDSLVRPQVSSRQEDSQVDSAAVVNTNNVFGPGVD</sequence>
<evidence type="ECO:0000313" key="2">
    <source>
        <dbReference type="EMBL" id="KPI38393.1"/>
    </source>
</evidence>
<proteinExistence type="predicted"/>
<dbReference type="RefSeq" id="XP_017998356.1">
    <property type="nucleotide sequence ID" value="XM_018141068.1"/>
</dbReference>
<dbReference type="GO" id="GO:0005675">
    <property type="term" value="C:transcription factor TFIIH holo complex"/>
    <property type="evidence" value="ECO:0007669"/>
    <property type="project" value="TreeGrafter"/>
</dbReference>
<dbReference type="Proteomes" id="UP000038010">
    <property type="component" value="Unassembled WGS sequence"/>
</dbReference>
<dbReference type="AlphaFoldDB" id="A0A0N1H1S5"/>
<protein>
    <submittedName>
        <fullName evidence="2">Uncharacterized protein</fullName>
    </submittedName>
</protein>
<dbReference type="OrthoDB" id="2567806at2759"/>
<dbReference type="InterPro" id="IPR031349">
    <property type="entry name" value="Tfb6"/>
</dbReference>
<dbReference type="EMBL" id="LFJN01000019">
    <property type="protein sequence ID" value="KPI38393.1"/>
    <property type="molecule type" value="Genomic_DNA"/>
</dbReference>
<accession>A0A0N1H1S5</accession>
<feature type="region of interest" description="Disordered" evidence="1">
    <location>
        <begin position="1"/>
        <end position="21"/>
    </location>
</feature>
<dbReference type="Pfam" id="PF17110">
    <property type="entry name" value="TFB6"/>
    <property type="match status" value="1"/>
</dbReference>
<dbReference type="PANTHER" id="PTHR37781">
    <property type="entry name" value="TFIIH COMPLEX SUBUNIT"/>
    <property type="match status" value="1"/>
</dbReference>
<feature type="region of interest" description="Disordered" evidence="1">
    <location>
        <begin position="68"/>
        <end position="87"/>
    </location>
</feature>
<evidence type="ECO:0000313" key="3">
    <source>
        <dbReference type="Proteomes" id="UP000038010"/>
    </source>
</evidence>